<dbReference type="EMBL" id="GG738873">
    <property type="protein sequence ID" value="EFC43452.1"/>
    <property type="molecule type" value="Genomic_DNA"/>
</dbReference>
<dbReference type="InterPro" id="IPR015915">
    <property type="entry name" value="Kelch-typ_b-propeller"/>
</dbReference>
<dbReference type="InParanoid" id="D2VI44"/>
<gene>
    <name evidence="1" type="ORF">NAEGRDRAFT_68555</name>
</gene>
<proteinExistence type="predicted"/>
<protein>
    <submittedName>
        <fullName evidence="1">Predicted protein</fullName>
    </submittedName>
</protein>
<dbReference type="InterPro" id="IPR011043">
    <property type="entry name" value="Gal_Oxase/kelch_b-propeller"/>
</dbReference>
<sequence>MEKQAFVNVQANSLEFLAKYLEENRQTPMDHVIINNELYSIIASGGNRGCTIYKTTNFESSTKWQSTLIGEFELIKENQSDDDLSQMYCLSIDRNIYIITISNNSMSRIHRISIQKSDEEENYVETLFEDSGGDFIGIDPGLIADSKRNCLYFMFGLTVADSAKKNITRFDINTGSFSVIGELDREFYCLSSTFWKDRYIILVGGLTNLTPSSDILAFDVEQGIWKQIYRAKSMPVIYPRYMSGITMVSNNYASQFHPEIPKDSNTDTIFIYGGFLDYEVEVSDHSRFFISRPSHEVILHYLKESEWIDNMESDCEKRIPISLTDICTPEDRKLEKLHIRRIKSGIEDDDAEDSNEFKILPTCTFSTILPLKIRGRQELLIFRNTEQVLKIQLFHNNPFHRESMNKNPDVSILFSE</sequence>
<dbReference type="OrthoDB" id="10001928at2759"/>
<evidence type="ECO:0000313" key="1">
    <source>
        <dbReference type="EMBL" id="EFC43452.1"/>
    </source>
</evidence>
<dbReference type="GeneID" id="8853108"/>
<organism evidence="2">
    <name type="scientific">Naegleria gruberi</name>
    <name type="common">Amoeba</name>
    <dbReference type="NCBI Taxonomy" id="5762"/>
    <lineage>
        <taxon>Eukaryota</taxon>
        <taxon>Discoba</taxon>
        <taxon>Heterolobosea</taxon>
        <taxon>Tetramitia</taxon>
        <taxon>Eutetramitia</taxon>
        <taxon>Vahlkampfiidae</taxon>
        <taxon>Naegleria</taxon>
    </lineage>
</organism>
<dbReference type="VEuPathDB" id="AmoebaDB:NAEGRDRAFT_68555"/>
<dbReference type="SUPFAM" id="SSF50965">
    <property type="entry name" value="Galactose oxidase, central domain"/>
    <property type="match status" value="1"/>
</dbReference>
<evidence type="ECO:0000313" key="2">
    <source>
        <dbReference type="Proteomes" id="UP000006671"/>
    </source>
</evidence>
<accession>D2VI44</accession>
<dbReference type="Gene3D" id="2.120.10.80">
    <property type="entry name" value="Kelch-type beta propeller"/>
    <property type="match status" value="1"/>
</dbReference>
<dbReference type="KEGG" id="ngr:NAEGRDRAFT_68555"/>
<keyword evidence="2" id="KW-1185">Reference proteome</keyword>
<name>D2VI44_NAEGR</name>
<dbReference type="Proteomes" id="UP000006671">
    <property type="component" value="Unassembled WGS sequence"/>
</dbReference>
<dbReference type="RefSeq" id="XP_002676196.1">
    <property type="nucleotide sequence ID" value="XM_002676150.1"/>
</dbReference>
<dbReference type="AlphaFoldDB" id="D2VI44"/>
<reference evidence="1 2" key="1">
    <citation type="journal article" date="2010" name="Cell">
        <title>The genome of Naegleria gruberi illuminates early eukaryotic versatility.</title>
        <authorList>
            <person name="Fritz-Laylin L.K."/>
            <person name="Prochnik S.E."/>
            <person name="Ginger M.L."/>
            <person name="Dacks J.B."/>
            <person name="Carpenter M.L."/>
            <person name="Field M.C."/>
            <person name="Kuo A."/>
            <person name="Paredez A."/>
            <person name="Chapman J."/>
            <person name="Pham J."/>
            <person name="Shu S."/>
            <person name="Neupane R."/>
            <person name="Cipriano M."/>
            <person name="Mancuso J."/>
            <person name="Tu H."/>
            <person name="Salamov A."/>
            <person name="Lindquist E."/>
            <person name="Shapiro H."/>
            <person name="Lucas S."/>
            <person name="Grigoriev I.V."/>
            <person name="Cande W.Z."/>
            <person name="Fulton C."/>
            <person name="Rokhsar D.S."/>
            <person name="Dawson S.C."/>
        </authorList>
    </citation>
    <scope>NUCLEOTIDE SEQUENCE [LARGE SCALE GENOMIC DNA]</scope>
    <source>
        <strain evidence="1 2">NEG-M</strain>
    </source>
</reference>